<comment type="similarity">
    <text evidence="2">Belongs to the glutaredoxin family. CC-type subfamily.</text>
</comment>
<protein>
    <recommendedName>
        <fullName evidence="5">Glutaredoxin domain-containing protein</fullName>
    </recommendedName>
</protein>
<evidence type="ECO:0000259" key="5">
    <source>
        <dbReference type="Pfam" id="PF00462"/>
    </source>
</evidence>
<accession>A0A803L9P4</accession>
<evidence type="ECO:0000256" key="2">
    <source>
        <dbReference type="ARBA" id="ARBA00007568"/>
    </source>
</evidence>
<keyword evidence="3" id="KW-0963">Cytoplasm</keyword>
<dbReference type="Proteomes" id="UP000596660">
    <property type="component" value="Unplaced"/>
</dbReference>
<evidence type="ECO:0000313" key="7">
    <source>
        <dbReference type="Proteomes" id="UP000596660"/>
    </source>
</evidence>
<comment type="subcellular location">
    <subcellularLocation>
        <location evidence="1">Cytoplasm</location>
    </subcellularLocation>
</comment>
<reference evidence="6" key="2">
    <citation type="submission" date="2021-03" db="UniProtKB">
        <authorList>
            <consortium name="EnsemblPlants"/>
        </authorList>
    </citation>
    <scope>IDENTIFICATION</scope>
</reference>
<dbReference type="NCBIfam" id="TIGR02189">
    <property type="entry name" value="GlrX-like_plant"/>
    <property type="match status" value="1"/>
</dbReference>
<name>A0A803L9P4_CHEQI</name>
<dbReference type="GO" id="GO:0005737">
    <property type="term" value="C:cytoplasm"/>
    <property type="evidence" value="ECO:0007669"/>
    <property type="project" value="UniProtKB-SubCell"/>
</dbReference>
<reference evidence="6" key="1">
    <citation type="journal article" date="2017" name="Nature">
        <title>The genome of Chenopodium quinoa.</title>
        <authorList>
            <person name="Jarvis D.E."/>
            <person name="Ho Y.S."/>
            <person name="Lightfoot D.J."/>
            <person name="Schmoeckel S.M."/>
            <person name="Li B."/>
            <person name="Borm T.J.A."/>
            <person name="Ohyanagi H."/>
            <person name="Mineta K."/>
            <person name="Michell C.T."/>
            <person name="Saber N."/>
            <person name="Kharbatia N.M."/>
            <person name="Rupper R.R."/>
            <person name="Sharp A.R."/>
            <person name="Dally N."/>
            <person name="Boughton B.A."/>
            <person name="Woo Y.H."/>
            <person name="Gao G."/>
            <person name="Schijlen E.G.W.M."/>
            <person name="Guo X."/>
            <person name="Momin A.A."/>
            <person name="Negrao S."/>
            <person name="Al-Babili S."/>
            <person name="Gehring C."/>
            <person name="Roessner U."/>
            <person name="Jung C."/>
            <person name="Murphy K."/>
            <person name="Arold S.T."/>
            <person name="Gojobori T."/>
            <person name="van der Linden C.G."/>
            <person name="van Loo E.N."/>
            <person name="Jellen E.N."/>
            <person name="Maughan P.J."/>
            <person name="Tester M."/>
        </authorList>
    </citation>
    <scope>NUCLEOTIDE SEQUENCE [LARGE SCALE GENOMIC DNA]</scope>
    <source>
        <strain evidence="6">cv. PI 614886</strain>
    </source>
</reference>
<dbReference type="InterPro" id="IPR014025">
    <property type="entry name" value="Glutaredoxin_subgr"/>
</dbReference>
<feature type="domain" description="Glutaredoxin" evidence="5">
    <location>
        <begin position="121"/>
        <end position="182"/>
    </location>
</feature>
<dbReference type="InterPro" id="IPR002109">
    <property type="entry name" value="Glutaredoxin"/>
</dbReference>
<keyword evidence="4" id="KW-0676">Redox-active center</keyword>
<dbReference type="CDD" id="cd03419">
    <property type="entry name" value="GRX_GRXh_1_2_like"/>
    <property type="match status" value="2"/>
</dbReference>
<sequence length="209" mass="22725">METVKRLVDGKPVVIFSKSTCCMSHSVKQLISSYGANATVYELDELPNRNEIDKALQKLGLKPSVPAVFINQRFIGGAKEIISLQVQGSPSILSKSRTAKILANLQAMDVVNRLVEQKPLVIFTKSSCCISHSVMQLISSYGANAEVYELDNMSNGKEVDKALQRLGLRPSVPAVFIGQKLVGGAKEIISLQVQGRLVPMLKEAGALWV</sequence>
<dbReference type="Pfam" id="PF00462">
    <property type="entry name" value="Glutaredoxin"/>
    <property type="match status" value="2"/>
</dbReference>
<evidence type="ECO:0000313" key="6">
    <source>
        <dbReference type="EnsemblPlants" id="AUR62008583-RA:cds"/>
    </source>
</evidence>
<dbReference type="Gramene" id="AUR62008583-RA">
    <property type="protein sequence ID" value="AUR62008583-RA:cds"/>
    <property type="gene ID" value="AUR62008583"/>
</dbReference>
<dbReference type="OMA" id="GANENMT"/>
<dbReference type="EnsemblPlants" id="AUR62008583-RA">
    <property type="protein sequence ID" value="AUR62008583-RA:cds"/>
    <property type="gene ID" value="AUR62008583"/>
</dbReference>
<evidence type="ECO:0000256" key="4">
    <source>
        <dbReference type="ARBA" id="ARBA00023284"/>
    </source>
</evidence>
<dbReference type="AlphaFoldDB" id="A0A803L9P4"/>
<dbReference type="Gene3D" id="3.40.30.10">
    <property type="entry name" value="Glutaredoxin"/>
    <property type="match status" value="2"/>
</dbReference>
<dbReference type="InterPro" id="IPR011905">
    <property type="entry name" value="GlrX-like_pln_2"/>
</dbReference>
<organism evidence="6 7">
    <name type="scientific">Chenopodium quinoa</name>
    <name type="common">Quinoa</name>
    <dbReference type="NCBI Taxonomy" id="63459"/>
    <lineage>
        <taxon>Eukaryota</taxon>
        <taxon>Viridiplantae</taxon>
        <taxon>Streptophyta</taxon>
        <taxon>Embryophyta</taxon>
        <taxon>Tracheophyta</taxon>
        <taxon>Spermatophyta</taxon>
        <taxon>Magnoliopsida</taxon>
        <taxon>eudicotyledons</taxon>
        <taxon>Gunneridae</taxon>
        <taxon>Pentapetalae</taxon>
        <taxon>Caryophyllales</taxon>
        <taxon>Chenopodiaceae</taxon>
        <taxon>Chenopodioideae</taxon>
        <taxon>Atripliceae</taxon>
        <taxon>Chenopodium</taxon>
    </lineage>
</organism>
<evidence type="ECO:0000256" key="3">
    <source>
        <dbReference type="ARBA" id="ARBA00022490"/>
    </source>
</evidence>
<proteinExistence type="inferred from homology"/>
<evidence type="ECO:0000256" key="1">
    <source>
        <dbReference type="ARBA" id="ARBA00004496"/>
    </source>
</evidence>
<dbReference type="InterPro" id="IPR036249">
    <property type="entry name" value="Thioredoxin-like_sf"/>
</dbReference>
<keyword evidence="7" id="KW-1185">Reference proteome</keyword>
<dbReference type="SUPFAM" id="SSF52833">
    <property type="entry name" value="Thioredoxin-like"/>
    <property type="match status" value="2"/>
</dbReference>
<dbReference type="PRINTS" id="PR00160">
    <property type="entry name" value="GLUTAREDOXIN"/>
</dbReference>
<dbReference type="PROSITE" id="PS51354">
    <property type="entry name" value="GLUTAREDOXIN_2"/>
    <property type="match status" value="2"/>
</dbReference>
<feature type="domain" description="Glutaredoxin" evidence="5">
    <location>
        <begin position="13"/>
        <end position="75"/>
    </location>
</feature>
<dbReference type="PANTHER" id="PTHR10168">
    <property type="entry name" value="GLUTAREDOXIN"/>
    <property type="match status" value="1"/>
</dbReference>